<evidence type="ECO:0000313" key="2">
    <source>
        <dbReference type="EMBL" id="KUL42076.1"/>
    </source>
</evidence>
<dbReference type="EMBL" id="LLZH01000005">
    <property type="protein sequence ID" value="KUL42076.1"/>
    <property type="molecule type" value="Genomic_DNA"/>
</dbReference>
<reference evidence="2 3" key="1">
    <citation type="submission" date="2015-10" db="EMBL/GenBank/DDBJ databases">
        <authorList>
            <person name="Gilbert D.G."/>
        </authorList>
    </citation>
    <scope>NUCLEOTIDE SEQUENCE [LARGE SCALE GENOMIC DNA]</scope>
    <source>
        <strain evidence="2 3">NRRL B-16712</strain>
    </source>
</reference>
<protein>
    <submittedName>
        <fullName evidence="2">Uncharacterized protein</fullName>
    </submittedName>
</protein>
<feature type="region of interest" description="Disordered" evidence="1">
    <location>
        <begin position="57"/>
        <end position="84"/>
    </location>
</feature>
<evidence type="ECO:0000256" key="1">
    <source>
        <dbReference type="SAM" id="MobiDB-lite"/>
    </source>
</evidence>
<dbReference type="Proteomes" id="UP000053244">
    <property type="component" value="Unassembled WGS sequence"/>
</dbReference>
<gene>
    <name evidence="2" type="ORF">ADL15_02380</name>
</gene>
<name>A0A0X3VFE4_9ACTN</name>
<evidence type="ECO:0000313" key="3">
    <source>
        <dbReference type="Proteomes" id="UP000053244"/>
    </source>
</evidence>
<comment type="caution">
    <text evidence="2">The sequence shown here is derived from an EMBL/GenBank/DDBJ whole genome shotgun (WGS) entry which is preliminary data.</text>
</comment>
<proteinExistence type="predicted"/>
<organism evidence="2 3">
    <name type="scientific">Actinoplanes awajinensis subsp. mycoplanecinus</name>
    <dbReference type="NCBI Taxonomy" id="135947"/>
    <lineage>
        <taxon>Bacteria</taxon>
        <taxon>Bacillati</taxon>
        <taxon>Actinomycetota</taxon>
        <taxon>Actinomycetes</taxon>
        <taxon>Micromonosporales</taxon>
        <taxon>Micromonosporaceae</taxon>
        <taxon>Actinoplanes</taxon>
    </lineage>
</organism>
<accession>A0A0X3VFE4</accession>
<dbReference type="AlphaFoldDB" id="A0A0X3VFE4"/>
<keyword evidence="3" id="KW-1185">Reference proteome</keyword>
<sequence length="132" mass="14449">MLAQAGMAGWKRSRIPASSGVRSAFRLLQAPQAAIVFIQVLRLPWETGWMWSTVPARPLQNPQRRPSRARTPVFVQPGPLPNRHRVTTYRMSRTAAGSGNAQVPVGVCFGDLGDLADEHPDRVAEADPLQGL</sequence>